<sequence length="125" mass="14808">MAEPEQTERVDSDIEDAAFRTEAQDQAHAINVFTNTYSKQQFTFDDIPPSKWRERSVEMLSWCSAELRYYNIDMAINVFTNTYSKQQLTFDDIPPSKWRERSVEMLSRCSAELRYYNIDRPLNGF</sequence>
<evidence type="ECO:0000313" key="1">
    <source>
        <dbReference type="EMBL" id="KAI3712260.1"/>
    </source>
</evidence>
<dbReference type="Proteomes" id="UP001056120">
    <property type="component" value="Linkage Group LG24"/>
</dbReference>
<dbReference type="EMBL" id="CM042041">
    <property type="protein sequence ID" value="KAI3712260.1"/>
    <property type="molecule type" value="Genomic_DNA"/>
</dbReference>
<proteinExistence type="predicted"/>
<comment type="caution">
    <text evidence="1">The sequence shown here is derived from an EMBL/GenBank/DDBJ whole genome shotgun (WGS) entry which is preliminary data.</text>
</comment>
<name>A0ACB9ARJ8_9ASTR</name>
<reference evidence="2" key="1">
    <citation type="journal article" date="2022" name="Mol. Ecol. Resour.">
        <title>The genomes of chicory, endive, great burdock and yacon provide insights into Asteraceae palaeo-polyploidization history and plant inulin production.</title>
        <authorList>
            <person name="Fan W."/>
            <person name="Wang S."/>
            <person name="Wang H."/>
            <person name="Wang A."/>
            <person name="Jiang F."/>
            <person name="Liu H."/>
            <person name="Zhao H."/>
            <person name="Xu D."/>
            <person name="Zhang Y."/>
        </authorList>
    </citation>
    <scope>NUCLEOTIDE SEQUENCE [LARGE SCALE GENOMIC DNA]</scope>
    <source>
        <strain evidence="2">cv. Yunnan</strain>
    </source>
</reference>
<protein>
    <submittedName>
        <fullName evidence="1">Uncharacterized protein</fullName>
    </submittedName>
</protein>
<keyword evidence="2" id="KW-1185">Reference proteome</keyword>
<gene>
    <name evidence="1" type="ORF">L1987_70811</name>
</gene>
<evidence type="ECO:0000313" key="2">
    <source>
        <dbReference type="Proteomes" id="UP001056120"/>
    </source>
</evidence>
<organism evidence="1 2">
    <name type="scientific">Smallanthus sonchifolius</name>
    <dbReference type="NCBI Taxonomy" id="185202"/>
    <lineage>
        <taxon>Eukaryota</taxon>
        <taxon>Viridiplantae</taxon>
        <taxon>Streptophyta</taxon>
        <taxon>Embryophyta</taxon>
        <taxon>Tracheophyta</taxon>
        <taxon>Spermatophyta</taxon>
        <taxon>Magnoliopsida</taxon>
        <taxon>eudicotyledons</taxon>
        <taxon>Gunneridae</taxon>
        <taxon>Pentapetalae</taxon>
        <taxon>asterids</taxon>
        <taxon>campanulids</taxon>
        <taxon>Asterales</taxon>
        <taxon>Asteraceae</taxon>
        <taxon>Asteroideae</taxon>
        <taxon>Heliantheae alliance</taxon>
        <taxon>Millerieae</taxon>
        <taxon>Smallanthus</taxon>
    </lineage>
</organism>
<accession>A0ACB9ARJ8</accession>
<reference evidence="1 2" key="2">
    <citation type="journal article" date="2022" name="Mol. Ecol. Resour.">
        <title>The genomes of chicory, endive, great burdock and yacon provide insights into Asteraceae paleo-polyploidization history and plant inulin production.</title>
        <authorList>
            <person name="Fan W."/>
            <person name="Wang S."/>
            <person name="Wang H."/>
            <person name="Wang A."/>
            <person name="Jiang F."/>
            <person name="Liu H."/>
            <person name="Zhao H."/>
            <person name="Xu D."/>
            <person name="Zhang Y."/>
        </authorList>
    </citation>
    <scope>NUCLEOTIDE SEQUENCE [LARGE SCALE GENOMIC DNA]</scope>
    <source>
        <strain evidence="2">cv. Yunnan</strain>
        <tissue evidence="1">Leaves</tissue>
    </source>
</reference>